<evidence type="ECO:0000256" key="1">
    <source>
        <dbReference type="SAM" id="SignalP"/>
    </source>
</evidence>
<dbReference type="Gene3D" id="3.40.50.1820">
    <property type="entry name" value="alpha/beta hydrolase"/>
    <property type="match status" value="1"/>
</dbReference>
<evidence type="ECO:0000313" key="3">
    <source>
        <dbReference type="EMBL" id="VEI77819.1"/>
    </source>
</evidence>
<reference evidence="3" key="1">
    <citation type="submission" date="2018-12" db="EMBL/GenBank/DDBJ databases">
        <authorList>
            <consortium name="Pathogen Informatics"/>
        </authorList>
    </citation>
    <scope>NUCLEOTIDE SEQUENCE [LARGE SCALE GENOMIC DNA]</scope>
    <source>
        <strain evidence="3">NCTC10643</strain>
    </source>
</reference>
<evidence type="ECO:0000259" key="2">
    <source>
        <dbReference type="Pfam" id="PF20434"/>
    </source>
</evidence>
<sequence length="520" mass="58025">MKLKALSTLIASSMLYSQSFAVPPEKTAEEPQPFFNKTESGYDLVFNDQNYRLIETELNGEKIQFRAFERIVYVNNPIEPDYQTINLYVPEAYYNNGEINGYQADTAPIFLPNSVGGYMPAKAASYDRKRRDGSPSTILVALSKGYVVASVGARGRTLQKEGKYTGKAPSAIIDLKSAVRYLHANDEKMPGDANKIISNGTSAGGALSALLGASADHYDYEPYLKEAEALNASDKIFAVSAYCPITNLENADMAYEWQFNGVNEYSRIDMSRLNSAEFNDRSKPKPKIEGSLNEAEIKVSNELAERFPTYLNSLHLVDEKGNPLTLDPKGNGSFKDYLSEVVKTAANKAYRGLVQDSEEQKAFQQISWLSFEKGKVSSVDWFGYVFSDKRMKSPPAFDALNGSSGENNLFGTDTENNRHFTLYSAERSANKDLYLADPQIVKRMNPMHYLDNPNAAEHWRIRVGTADRDTSLAISAILAIKLQMAGKNVNYETPWNVPHSGDYDVDELFQWADELVKGKK</sequence>
<feature type="signal peptide" evidence="1">
    <location>
        <begin position="1"/>
        <end position="21"/>
    </location>
</feature>
<dbReference type="RefSeq" id="WP_197720728.1">
    <property type="nucleotide sequence ID" value="NZ_LR134495.1"/>
</dbReference>
<name>A0A448TD03_MANHA</name>
<dbReference type="SUPFAM" id="SSF53474">
    <property type="entry name" value="alpha/beta-Hydrolases"/>
    <property type="match status" value="1"/>
</dbReference>
<keyword evidence="1" id="KW-0732">Signal</keyword>
<dbReference type="InterPro" id="IPR049492">
    <property type="entry name" value="BD-FAE-like_dom"/>
</dbReference>
<dbReference type="EMBL" id="LR134495">
    <property type="protein sequence ID" value="VEI77819.1"/>
    <property type="molecule type" value="Genomic_DNA"/>
</dbReference>
<dbReference type="Pfam" id="PF20434">
    <property type="entry name" value="BD-FAE"/>
    <property type="match status" value="1"/>
</dbReference>
<evidence type="ECO:0000313" key="4">
    <source>
        <dbReference type="Proteomes" id="UP000271188"/>
    </source>
</evidence>
<organism evidence="3 4">
    <name type="scientific">Mannheimia haemolytica</name>
    <name type="common">Pasteurella haemolytica</name>
    <dbReference type="NCBI Taxonomy" id="75985"/>
    <lineage>
        <taxon>Bacteria</taxon>
        <taxon>Pseudomonadati</taxon>
        <taxon>Pseudomonadota</taxon>
        <taxon>Gammaproteobacteria</taxon>
        <taxon>Pasteurellales</taxon>
        <taxon>Pasteurellaceae</taxon>
        <taxon>Mannheimia</taxon>
    </lineage>
</organism>
<dbReference type="InterPro" id="IPR029058">
    <property type="entry name" value="AB_hydrolase_fold"/>
</dbReference>
<dbReference type="Proteomes" id="UP000271188">
    <property type="component" value="Chromosome"/>
</dbReference>
<accession>A0A448TD03</accession>
<proteinExistence type="predicted"/>
<feature type="chain" id="PRO_5019422337" description="BD-FAE-like domain-containing protein" evidence="1">
    <location>
        <begin position="22"/>
        <end position="520"/>
    </location>
</feature>
<feature type="domain" description="BD-FAE-like" evidence="2">
    <location>
        <begin position="135"/>
        <end position="256"/>
    </location>
</feature>
<dbReference type="NCBIfam" id="NF041556">
    <property type="entry name" value="tannase_B"/>
    <property type="match status" value="1"/>
</dbReference>
<dbReference type="AlphaFoldDB" id="A0A448TD03"/>
<protein>
    <recommendedName>
        <fullName evidence="2">BD-FAE-like domain-containing protein</fullName>
    </recommendedName>
</protein>
<dbReference type="InterPro" id="IPR048124">
    <property type="entry name" value="Tannase_B"/>
</dbReference>
<gene>
    <name evidence="3" type="ORF">NCTC10643_01707</name>
</gene>